<reference evidence="2" key="2">
    <citation type="submission" date="2020-09" db="EMBL/GenBank/DDBJ databases">
        <authorList>
            <person name="Sun Q."/>
            <person name="Kim S."/>
        </authorList>
    </citation>
    <scope>NUCLEOTIDE SEQUENCE</scope>
    <source>
        <strain evidence="2">KCTC 22169</strain>
    </source>
</reference>
<dbReference type="GO" id="GO:0110154">
    <property type="term" value="P:RNA decapping"/>
    <property type="evidence" value="ECO:0007669"/>
    <property type="project" value="TreeGrafter"/>
</dbReference>
<gene>
    <name evidence="2" type="ORF">GCM10007392_20220</name>
</gene>
<dbReference type="RefSeq" id="WP_189608411.1">
    <property type="nucleotide sequence ID" value="NZ_BMXR01000004.1"/>
</dbReference>
<dbReference type="Pfam" id="PF00149">
    <property type="entry name" value="Metallophos"/>
    <property type="match status" value="1"/>
</dbReference>
<dbReference type="InterPro" id="IPR029052">
    <property type="entry name" value="Metallo-depent_PP-like"/>
</dbReference>
<dbReference type="AlphaFoldDB" id="A0A918K8G1"/>
<sequence length="228" mass="25631">MNNSLVRLAPNLKGTDYFVGDLFGQYTLLKKALSNVNFDINRDRLICTGNIIDYGPESLQIVSLLKEKWFHMVRGDHEHRFIDAFLHLDRAVYHTVLTKGGTWTIPLSQSRLEPLAIQFAKRPIALEVPIKNAMVGVVHADPPGYWPSVKYPSQSLLKTMVGIDPVSNNISHAPVVQGIDKVVVGHRSFESVTVHSNTWFIYKKLESETDLPELISMHDFLADVPVTA</sequence>
<organism evidence="2 3">
    <name type="scientific">Saccharospirillum salsuginis</name>
    <dbReference type="NCBI Taxonomy" id="418750"/>
    <lineage>
        <taxon>Bacteria</taxon>
        <taxon>Pseudomonadati</taxon>
        <taxon>Pseudomonadota</taxon>
        <taxon>Gammaproteobacteria</taxon>
        <taxon>Oceanospirillales</taxon>
        <taxon>Saccharospirillaceae</taxon>
        <taxon>Saccharospirillum</taxon>
    </lineage>
</organism>
<dbReference type="InterPro" id="IPR004843">
    <property type="entry name" value="Calcineurin-like_PHP"/>
</dbReference>
<dbReference type="SUPFAM" id="SSF56300">
    <property type="entry name" value="Metallo-dependent phosphatases"/>
    <property type="match status" value="1"/>
</dbReference>
<dbReference type="GO" id="GO:0005737">
    <property type="term" value="C:cytoplasm"/>
    <property type="evidence" value="ECO:0007669"/>
    <property type="project" value="TreeGrafter"/>
</dbReference>
<reference evidence="2" key="1">
    <citation type="journal article" date="2014" name="Int. J. Syst. Evol. Microbiol.">
        <title>Complete genome sequence of Corynebacterium casei LMG S-19264T (=DSM 44701T), isolated from a smear-ripened cheese.</title>
        <authorList>
            <consortium name="US DOE Joint Genome Institute (JGI-PGF)"/>
            <person name="Walter F."/>
            <person name="Albersmeier A."/>
            <person name="Kalinowski J."/>
            <person name="Ruckert C."/>
        </authorList>
    </citation>
    <scope>NUCLEOTIDE SEQUENCE</scope>
    <source>
        <strain evidence="2">KCTC 22169</strain>
    </source>
</reference>
<dbReference type="GO" id="GO:0016791">
    <property type="term" value="F:phosphatase activity"/>
    <property type="evidence" value="ECO:0007669"/>
    <property type="project" value="TreeGrafter"/>
</dbReference>
<evidence type="ECO:0000259" key="1">
    <source>
        <dbReference type="Pfam" id="PF00149"/>
    </source>
</evidence>
<dbReference type="PANTHER" id="PTHR42850:SF8">
    <property type="entry name" value="SERINE_THREONINE-PROTEIN PHOSPHATASE 2"/>
    <property type="match status" value="1"/>
</dbReference>
<evidence type="ECO:0000313" key="2">
    <source>
        <dbReference type="EMBL" id="GGX52762.1"/>
    </source>
</evidence>
<evidence type="ECO:0000313" key="3">
    <source>
        <dbReference type="Proteomes" id="UP000626148"/>
    </source>
</evidence>
<dbReference type="EMBL" id="BMXR01000004">
    <property type="protein sequence ID" value="GGX52762.1"/>
    <property type="molecule type" value="Genomic_DNA"/>
</dbReference>
<dbReference type="Proteomes" id="UP000626148">
    <property type="component" value="Unassembled WGS sequence"/>
</dbReference>
<dbReference type="GO" id="GO:0008803">
    <property type="term" value="F:bis(5'-nucleosyl)-tetraphosphatase (symmetrical) activity"/>
    <property type="evidence" value="ECO:0007669"/>
    <property type="project" value="TreeGrafter"/>
</dbReference>
<dbReference type="Gene3D" id="3.60.21.10">
    <property type="match status" value="1"/>
</dbReference>
<protein>
    <recommendedName>
        <fullName evidence="1">Calcineurin-like phosphoesterase domain-containing protein</fullName>
    </recommendedName>
</protein>
<name>A0A918K8G1_9GAMM</name>
<feature type="domain" description="Calcineurin-like phosphoesterase" evidence="1">
    <location>
        <begin position="18"/>
        <end position="85"/>
    </location>
</feature>
<accession>A0A918K8G1</accession>
<comment type="caution">
    <text evidence="2">The sequence shown here is derived from an EMBL/GenBank/DDBJ whole genome shotgun (WGS) entry which is preliminary data.</text>
</comment>
<keyword evidence="3" id="KW-1185">Reference proteome</keyword>
<dbReference type="PANTHER" id="PTHR42850">
    <property type="entry name" value="METALLOPHOSPHOESTERASE"/>
    <property type="match status" value="1"/>
</dbReference>
<dbReference type="InterPro" id="IPR050126">
    <property type="entry name" value="Ap4A_hydrolase"/>
</dbReference>
<proteinExistence type="predicted"/>